<evidence type="ECO:0000256" key="5">
    <source>
        <dbReference type="ARBA" id="ARBA00023040"/>
    </source>
</evidence>
<sequence length="143" mass="16498">GNITIMWIILTHRRIRTATNHFIVNLALLDLLMSAFNTVFNFIYASHNIWNCGEELCRFQHWFPITAMFVSIYSMTAVATGRYMAIIHPFKPRLSAGSTRVIIGIIWLVTFGLAFLQCFYAEITMDNRMMKCIVVWPDNIGSK</sequence>
<comment type="subcellular location">
    <subcellularLocation>
        <location evidence="1">Cell membrane</location>
        <topology evidence="1">Multi-pass membrane protein</topology>
    </subcellularLocation>
</comment>
<evidence type="ECO:0000313" key="14">
    <source>
        <dbReference type="Proteomes" id="UP000544127"/>
    </source>
</evidence>
<feature type="transmembrane region" description="Helical" evidence="11">
    <location>
        <begin position="65"/>
        <end position="86"/>
    </location>
</feature>
<dbReference type="GO" id="GO:0016497">
    <property type="term" value="F:substance K receptor activity"/>
    <property type="evidence" value="ECO:0007669"/>
    <property type="project" value="TreeGrafter"/>
</dbReference>
<reference evidence="13 14" key="1">
    <citation type="submission" date="2019-09" db="EMBL/GenBank/DDBJ databases">
        <title>Bird 10,000 Genomes (B10K) Project - Family phase.</title>
        <authorList>
            <person name="Zhang G."/>
        </authorList>
    </citation>
    <scope>NUCLEOTIDE SEQUENCE [LARGE SCALE GENOMIC DNA]</scope>
    <source>
        <strain evidence="13">B10K-DU-012-37</strain>
    </source>
</reference>
<feature type="non-terminal residue" evidence="13">
    <location>
        <position position="1"/>
    </location>
</feature>
<dbReference type="AlphaFoldDB" id="A0A7K6AYM9"/>
<evidence type="ECO:0000256" key="6">
    <source>
        <dbReference type="ARBA" id="ARBA00023136"/>
    </source>
</evidence>
<gene>
    <name evidence="13" type="primary">Tacr2</name>
    <name evidence="13" type="ORF">UPUEPO_R11227</name>
</gene>
<organism evidence="13 14">
    <name type="scientific">Upupa epops</name>
    <name type="common">Eurasian hoopoe</name>
    <dbReference type="NCBI Taxonomy" id="57439"/>
    <lineage>
        <taxon>Eukaryota</taxon>
        <taxon>Metazoa</taxon>
        <taxon>Chordata</taxon>
        <taxon>Craniata</taxon>
        <taxon>Vertebrata</taxon>
        <taxon>Euteleostomi</taxon>
        <taxon>Archelosauria</taxon>
        <taxon>Archosauria</taxon>
        <taxon>Dinosauria</taxon>
        <taxon>Saurischia</taxon>
        <taxon>Theropoda</taxon>
        <taxon>Coelurosauria</taxon>
        <taxon>Aves</taxon>
        <taxon>Neognathae</taxon>
        <taxon>Neoaves</taxon>
        <taxon>Telluraves</taxon>
        <taxon>Coraciimorphae</taxon>
        <taxon>Bucerotiformes</taxon>
        <taxon>Upupidae</taxon>
        <taxon>Upupa</taxon>
    </lineage>
</organism>
<keyword evidence="7" id="KW-0564">Palmitate</keyword>
<proteinExistence type="predicted"/>
<feature type="transmembrane region" description="Helical" evidence="11">
    <location>
        <begin position="101"/>
        <end position="121"/>
    </location>
</feature>
<dbReference type="EMBL" id="VZRI01007169">
    <property type="protein sequence ID" value="NWU95145.1"/>
    <property type="molecule type" value="Genomic_DNA"/>
</dbReference>
<dbReference type="PRINTS" id="PR00237">
    <property type="entry name" value="GPCRRHODOPSN"/>
</dbReference>
<evidence type="ECO:0000313" key="13">
    <source>
        <dbReference type="EMBL" id="NWU95145.1"/>
    </source>
</evidence>
<name>A0A7K6AYM9_UPUEP</name>
<evidence type="ECO:0000256" key="7">
    <source>
        <dbReference type="ARBA" id="ARBA00023139"/>
    </source>
</evidence>
<feature type="disulfide bond" evidence="10">
    <location>
        <begin position="57"/>
        <end position="132"/>
    </location>
</feature>
<dbReference type="InterPro" id="IPR001681">
    <property type="entry name" value="Neurokn_rcpt"/>
</dbReference>
<comment type="caution">
    <text evidence="13">The sequence shown here is derived from an EMBL/GenBank/DDBJ whole genome shotgun (WGS) entry which is preliminary data.</text>
</comment>
<evidence type="ECO:0000256" key="2">
    <source>
        <dbReference type="ARBA" id="ARBA00022475"/>
    </source>
</evidence>
<dbReference type="GO" id="GO:0097225">
    <property type="term" value="C:sperm midpiece"/>
    <property type="evidence" value="ECO:0007669"/>
    <property type="project" value="TreeGrafter"/>
</dbReference>
<evidence type="ECO:0000256" key="9">
    <source>
        <dbReference type="ARBA" id="ARBA00023224"/>
    </source>
</evidence>
<keyword evidence="5" id="KW-0297">G-protein coupled receptor</keyword>
<evidence type="ECO:0000256" key="10">
    <source>
        <dbReference type="PIRSR" id="PIRSR601681-50"/>
    </source>
</evidence>
<dbReference type="GO" id="GO:1902093">
    <property type="term" value="P:positive regulation of flagellated sperm motility"/>
    <property type="evidence" value="ECO:0007669"/>
    <property type="project" value="TreeGrafter"/>
</dbReference>
<dbReference type="InterPro" id="IPR000276">
    <property type="entry name" value="GPCR_Rhodpsn"/>
</dbReference>
<evidence type="ECO:0000256" key="3">
    <source>
        <dbReference type="ARBA" id="ARBA00022692"/>
    </source>
</evidence>
<evidence type="ECO:0000259" key="12">
    <source>
        <dbReference type="PROSITE" id="PS50262"/>
    </source>
</evidence>
<feature type="domain" description="G-protein coupled receptors family 1 profile" evidence="12">
    <location>
        <begin position="1"/>
        <end position="143"/>
    </location>
</feature>
<feature type="non-terminal residue" evidence="13">
    <location>
        <position position="143"/>
    </location>
</feature>
<feature type="transmembrane region" description="Helical" evidence="11">
    <location>
        <begin position="22"/>
        <end position="44"/>
    </location>
</feature>
<keyword evidence="3 11" id="KW-0812">Transmembrane</keyword>
<dbReference type="PROSITE" id="PS50262">
    <property type="entry name" value="G_PROTEIN_RECEP_F1_2"/>
    <property type="match status" value="1"/>
</dbReference>
<keyword evidence="6 11" id="KW-0472">Membrane</keyword>
<evidence type="ECO:0000256" key="8">
    <source>
        <dbReference type="ARBA" id="ARBA00023170"/>
    </source>
</evidence>
<dbReference type="OrthoDB" id="5981855at2759"/>
<dbReference type="InterPro" id="IPR017452">
    <property type="entry name" value="GPCR_Rhodpsn_7TM"/>
</dbReference>
<dbReference type="PANTHER" id="PTHR46925:SF3">
    <property type="entry name" value="SUBSTANCE-K RECEPTOR"/>
    <property type="match status" value="1"/>
</dbReference>
<evidence type="ECO:0000256" key="4">
    <source>
        <dbReference type="ARBA" id="ARBA00022989"/>
    </source>
</evidence>
<dbReference type="GO" id="GO:0005886">
    <property type="term" value="C:plasma membrane"/>
    <property type="evidence" value="ECO:0007669"/>
    <property type="project" value="UniProtKB-SubCell"/>
</dbReference>
<protein>
    <submittedName>
        <fullName evidence="13">NK2R protein</fullName>
    </submittedName>
</protein>
<evidence type="ECO:0000256" key="11">
    <source>
        <dbReference type="SAM" id="Phobius"/>
    </source>
</evidence>
<dbReference type="PRINTS" id="PR00244">
    <property type="entry name" value="NEUROKININR"/>
</dbReference>
<keyword evidence="8" id="KW-0675">Receptor</keyword>
<keyword evidence="2" id="KW-1003">Cell membrane</keyword>
<dbReference type="SUPFAM" id="SSF81321">
    <property type="entry name" value="Family A G protein-coupled receptor-like"/>
    <property type="match status" value="1"/>
</dbReference>
<evidence type="ECO:0000256" key="1">
    <source>
        <dbReference type="ARBA" id="ARBA00004651"/>
    </source>
</evidence>
<keyword evidence="10" id="KW-1015">Disulfide bond</keyword>
<dbReference type="Pfam" id="PF00001">
    <property type="entry name" value="7tm_1"/>
    <property type="match status" value="1"/>
</dbReference>
<keyword evidence="4 11" id="KW-1133">Transmembrane helix</keyword>
<dbReference type="Gene3D" id="1.20.1070.10">
    <property type="entry name" value="Rhodopsin 7-helix transmembrane proteins"/>
    <property type="match status" value="1"/>
</dbReference>
<accession>A0A7K6AYM9</accession>
<keyword evidence="9" id="KW-0807">Transducer</keyword>
<dbReference type="PANTHER" id="PTHR46925">
    <property type="entry name" value="G-PROTEIN COUPLED RECEPTOR TKR-1-RELATED"/>
    <property type="match status" value="1"/>
</dbReference>
<keyword evidence="14" id="KW-1185">Reference proteome</keyword>
<dbReference type="Proteomes" id="UP000544127">
    <property type="component" value="Unassembled WGS sequence"/>
</dbReference>
<keyword evidence="7" id="KW-0449">Lipoprotein</keyword>